<dbReference type="PANTHER" id="PTHR23517">
    <property type="entry name" value="RESISTANCE PROTEIN MDTM, PUTATIVE-RELATED-RELATED"/>
    <property type="match status" value="1"/>
</dbReference>
<dbReference type="CDD" id="cd17472">
    <property type="entry name" value="MFS_YajR_like"/>
    <property type="match status" value="1"/>
</dbReference>
<evidence type="ECO:0000256" key="2">
    <source>
        <dbReference type="ARBA" id="ARBA00022448"/>
    </source>
</evidence>
<dbReference type="PANTHER" id="PTHR23517:SF2">
    <property type="entry name" value="MULTIDRUG RESISTANCE PROTEIN MDTH"/>
    <property type="match status" value="1"/>
</dbReference>
<name>A0A4D6YHX5_9GAMM</name>
<keyword evidence="2" id="KW-0813">Transport</keyword>
<protein>
    <submittedName>
        <fullName evidence="9">MFS transporter</fullName>
    </submittedName>
</protein>
<evidence type="ECO:0000256" key="5">
    <source>
        <dbReference type="ARBA" id="ARBA00022989"/>
    </source>
</evidence>
<gene>
    <name evidence="9" type="ORF">D9V74_02195</name>
</gene>
<evidence type="ECO:0000313" key="10">
    <source>
        <dbReference type="Proteomes" id="UP000298745"/>
    </source>
</evidence>
<evidence type="ECO:0000256" key="6">
    <source>
        <dbReference type="ARBA" id="ARBA00023136"/>
    </source>
</evidence>
<dbReference type="InterPro" id="IPR036259">
    <property type="entry name" value="MFS_trans_sf"/>
</dbReference>
<feature type="transmembrane region" description="Helical" evidence="7">
    <location>
        <begin position="43"/>
        <end position="63"/>
    </location>
</feature>
<evidence type="ECO:0000256" key="3">
    <source>
        <dbReference type="ARBA" id="ARBA00022475"/>
    </source>
</evidence>
<dbReference type="PROSITE" id="PS50850">
    <property type="entry name" value="MFS"/>
    <property type="match status" value="1"/>
</dbReference>
<organism evidence="9 10">
    <name type="scientific">Buchnera aphidicola</name>
    <name type="common">Macrosiphoniella sanborni</name>
    <dbReference type="NCBI Taxonomy" id="1241865"/>
    <lineage>
        <taxon>Bacteria</taxon>
        <taxon>Pseudomonadati</taxon>
        <taxon>Pseudomonadota</taxon>
        <taxon>Gammaproteobacteria</taxon>
        <taxon>Enterobacterales</taxon>
        <taxon>Erwiniaceae</taxon>
        <taxon>Buchnera</taxon>
    </lineage>
</organism>
<feature type="transmembrane region" description="Helical" evidence="7">
    <location>
        <begin position="100"/>
        <end position="120"/>
    </location>
</feature>
<sequence length="386" mass="44945">MNFLELQVTLSFCLIFLLRMLGMFMVLPVLSKYGILLDGSNEFLIGLSIGIYGFAQVFFQIPLGILSDKFGRKKIILIGLLMFFSGNIISANVHSIWGLIIGRFLQGSGAISGVCMALLSDLIRAEHRIKSISAIGVSFALSFLISMISGPLIIQYFGFFSIFWISAFLSIICIIIIYLFIPILKNKEYIKKYMFSSYNEFLKFFLNQFFFRSYMGIFFLHFILMINFMIIPHQLEILGYLLNNHWKLYFYTILISFAILFVFIFYCKKQYFLDNIIEISIIFMFFSELIFFFSNSSFLWLLIALQIFFISFNFLEVFLPSELNKRISNNYKGSIMSIYSTSQFLGIGFGGILGGWIYSFLNIFQIYLFQMCIIVTWFFISCFLKK</sequence>
<feature type="domain" description="Major facilitator superfamily (MFS) profile" evidence="8">
    <location>
        <begin position="8"/>
        <end position="386"/>
    </location>
</feature>
<dbReference type="InterPro" id="IPR050171">
    <property type="entry name" value="MFS_Transporters"/>
</dbReference>
<feature type="transmembrane region" description="Helical" evidence="7">
    <location>
        <begin position="205"/>
        <end position="228"/>
    </location>
</feature>
<reference evidence="9 10" key="1">
    <citation type="submission" date="2018-12" db="EMBL/GenBank/DDBJ databases">
        <authorList>
            <person name="Chong R.A."/>
        </authorList>
    </citation>
    <scope>NUCLEOTIDE SEQUENCE [LARGE SCALE GENOMIC DNA]</scope>
    <source>
        <strain evidence="9 10">Msa</strain>
    </source>
</reference>
<dbReference type="InterPro" id="IPR020846">
    <property type="entry name" value="MFS_dom"/>
</dbReference>
<dbReference type="RefSeq" id="WP_158362878.1">
    <property type="nucleotide sequence ID" value="NZ_CP034864.1"/>
</dbReference>
<dbReference type="InterPro" id="IPR011701">
    <property type="entry name" value="MFS"/>
</dbReference>
<evidence type="ECO:0000256" key="7">
    <source>
        <dbReference type="SAM" id="Phobius"/>
    </source>
</evidence>
<dbReference type="InterPro" id="IPR005829">
    <property type="entry name" value="Sugar_transporter_CS"/>
</dbReference>
<feature type="transmembrane region" description="Helical" evidence="7">
    <location>
        <begin position="248"/>
        <end position="267"/>
    </location>
</feature>
<proteinExistence type="predicted"/>
<feature type="transmembrane region" description="Helical" evidence="7">
    <location>
        <begin position="132"/>
        <end position="154"/>
    </location>
</feature>
<feature type="transmembrane region" description="Helical" evidence="7">
    <location>
        <begin position="338"/>
        <end position="358"/>
    </location>
</feature>
<evidence type="ECO:0000256" key="4">
    <source>
        <dbReference type="ARBA" id="ARBA00022692"/>
    </source>
</evidence>
<dbReference type="PROSITE" id="PS00216">
    <property type="entry name" value="SUGAR_TRANSPORT_1"/>
    <property type="match status" value="1"/>
</dbReference>
<accession>A0A4D6YHX5</accession>
<feature type="transmembrane region" description="Helical" evidence="7">
    <location>
        <begin position="160"/>
        <end position="184"/>
    </location>
</feature>
<reference evidence="9 10" key="2">
    <citation type="submission" date="2019-05" db="EMBL/GenBank/DDBJ databases">
        <title>Genome evolution of the obligate endosymbiont Buchnera aphidicola.</title>
        <authorList>
            <person name="Moran N.A."/>
        </authorList>
    </citation>
    <scope>NUCLEOTIDE SEQUENCE [LARGE SCALE GENOMIC DNA]</scope>
    <source>
        <strain evidence="9 10">Msa</strain>
    </source>
</reference>
<evidence type="ECO:0000259" key="8">
    <source>
        <dbReference type="PROSITE" id="PS50850"/>
    </source>
</evidence>
<feature type="transmembrane region" description="Helical" evidence="7">
    <location>
        <begin position="364"/>
        <end position="384"/>
    </location>
</feature>
<keyword evidence="4 7" id="KW-0812">Transmembrane</keyword>
<feature type="transmembrane region" description="Helical" evidence="7">
    <location>
        <begin position="299"/>
        <end position="318"/>
    </location>
</feature>
<dbReference type="EMBL" id="CP034864">
    <property type="protein sequence ID" value="QCI23975.1"/>
    <property type="molecule type" value="Genomic_DNA"/>
</dbReference>
<dbReference type="GO" id="GO:0005886">
    <property type="term" value="C:plasma membrane"/>
    <property type="evidence" value="ECO:0007669"/>
    <property type="project" value="UniProtKB-SubCell"/>
</dbReference>
<dbReference type="OrthoDB" id="9764259at2"/>
<comment type="subcellular location">
    <subcellularLocation>
        <location evidence="1">Cell membrane</location>
        <topology evidence="1">Multi-pass membrane protein</topology>
    </subcellularLocation>
</comment>
<dbReference type="Proteomes" id="UP000298745">
    <property type="component" value="Chromosome"/>
</dbReference>
<feature type="transmembrane region" description="Helical" evidence="7">
    <location>
        <begin position="276"/>
        <end position="293"/>
    </location>
</feature>
<dbReference type="GO" id="GO:0022857">
    <property type="term" value="F:transmembrane transporter activity"/>
    <property type="evidence" value="ECO:0007669"/>
    <property type="project" value="InterPro"/>
</dbReference>
<keyword evidence="3" id="KW-1003">Cell membrane</keyword>
<dbReference type="SUPFAM" id="SSF103473">
    <property type="entry name" value="MFS general substrate transporter"/>
    <property type="match status" value="1"/>
</dbReference>
<evidence type="ECO:0000313" key="9">
    <source>
        <dbReference type="EMBL" id="QCI23975.1"/>
    </source>
</evidence>
<dbReference type="AlphaFoldDB" id="A0A4D6YHX5"/>
<keyword evidence="6 7" id="KW-0472">Membrane</keyword>
<dbReference type="Gene3D" id="1.20.1250.20">
    <property type="entry name" value="MFS general substrate transporter like domains"/>
    <property type="match status" value="1"/>
</dbReference>
<keyword evidence="5 7" id="KW-1133">Transmembrane helix</keyword>
<feature type="transmembrane region" description="Helical" evidence="7">
    <location>
        <begin position="75"/>
        <end position="94"/>
    </location>
</feature>
<feature type="transmembrane region" description="Helical" evidence="7">
    <location>
        <begin position="12"/>
        <end position="31"/>
    </location>
</feature>
<evidence type="ECO:0000256" key="1">
    <source>
        <dbReference type="ARBA" id="ARBA00004651"/>
    </source>
</evidence>
<dbReference type="Pfam" id="PF07690">
    <property type="entry name" value="MFS_1"/>
    <property type="match status" value="1"/>
</dbReference>